<dbReference type="eggNOG" id="KOG4518">
    <property type="taxonomic scope" value="Eukaryota"/>
</dbReference>
<dbReference type="EC" id="5.3.1.22" evidence="4 7"/>
<evidence type="ECO:0000256" key="2">
    <source>
        <dbReference type="ARBA" id="ARBA00002968"/>
    </source>
</evidence>
<keyword evidence="6 7" id="KW-0413">Isomerase</keyword>
<evidence type="ECO:0000256" key="1">
    <source>
        <dbReference type="ARBA" id="ARBA00000476"/>
    </source>
</evidence>
<organism evidence="11">
    <name type="scientific">Salpingoeca rosetta (strain ATCC 50818 / BSB-021)</name>
    <dbReference type="NCBI Taxonomy" id="946362"/>
    <lineage>
        <taxon>Eukaryota</taxon>
        <taxon>Choanoflagellata</taxon>
        <taxon>Craspedida</taxon>
        <taxon>Salpingoecidae</taxon>
        <taxon>Salpingoeca</taxon>
    </lineage>
</organism>
<reference evidence="10" key="1">
    <citation type="submission" date="2009-08" db="EMBL/GenBank/DDBJ databases">
        <title>Annotation of Salpingoeca rosetta.</title>
        <authorList>
            <consortium name="The Broad Institute Genome Sequencing Platform"/>
            <person name="Russ C."/>
            <person name="Cuomo C."/>
            <person name="Burger G."/>
            <person name="Gray M.W."/>
            <person name="Holland P.W.H."/>
            <person name="King N."/>
            <person name="Lang F.B.F."/>
            <person name="Roger A.J."/>
            <person name="Ruiz-Trillo I."/>
            <person name="Young S.K."/>
            <person name="Zeng Q."/>
            <person name="Gargeya S."/>
            <person name="Alvarado L."/>
            <person name="Berlin A."/>
            <person name="Chapman S.B."/>
            <person name="Chen Z."/>
            <person name="Freedman E."/>
            <person name="Gellesch M."/>
            <person name="Goldberg J."/>
            <person name="Griggs A."/>
            <person name="Gujja S."/>
            <person name="Heilman E."/>
            <person name="Heiman D."/>
            <person name="Howarth C."/>
            <person name="Mehta T."/>
            <person name="Neiman D."/>
            <person name="Pearson M."/>
            <person name="Roberts A."/>
            <person name="Saif S."/>
            <person name="Shea T."/>
            <person name="Shenoy N."/>
            <person name="Sisk P."/>
            <person name="Stolte C."/>
            <person name="Sykes S."/>
            <person name="White J."/>
            <person name="Yandava C."/>
            <person name="Haas B."/>
            <person name="Nusbaum C."/>
            <person name="Birren B."/>
        </authorList>
    </citation>
    <scope>NUCLEOTIDE SEQUENCE [LARGE SCALE GENOMIC DNA]</scope>
    <source>
        <strain evidence="10">ATCC 50818</strain>
    </source>
</reference>
<sequence length="259" mass="28362">MPKFSCNLGFFFNSVPLLQRLEKAGAAGFCAVELAFDQYEHDPQIVANACAQHGLHVELINTPKGNWEEGERGLAAIPGKEEEFWAAFTQAVTYAKALSCPKIHVMSGVVPAAVSADACHSVLVSNLQRAVKVAHKEGLMLTLEPISTIPGYYMSTLQRAQRAIEDVDSPVLKYQFDVYHAQRTQGNLAQTLRDNKDILGHIQVAGVPGRHEPDGANEVNFPFLFRVMDDVYDGFVGCEYTPTDAANPDLSWQPAPTST</sequence>
<dbReference type="GeneID" id="16075189"/>
<dbReference type="PIRSF" id="PIRSF006241">
    <property type="entry name" value="HyI"/>
    <property type="match status" value="1"/>
</dbReference>
<dbReference type="FunCoup" id="F2U8S5">
    <property type="interactions" value="58"/>
</dbReference>
<dbReference type="PANTHER" id="PTHR43489:SF6">
    <property type="entry name" value="HYDROXYPYRUVATE ISOMERASE-RELATED"/>
    <property type="match status" value="1"/>
</dbReference>
<gene>
    <name evidence="10" type="ORF">PTSG_04510</name>
</gene>
<dbReference type="OMA" id="CEYRPRA"/>
<evidence type="ECO:0000256" key="4">
    <source>
        <dbReference type="ARBA" id="ARBA00012570"/>
    </source>
</evidence>
<comment type="function">
    <text evidence="2 7">Catalyzes the reversible isomerization between hydroxypyruvate and 2-hydroxy-3-oxopropanoate (also termed tartronate semialdehyde).</text>
</comment>
<dbReference type="Gene3D" id="3.20.20.150">
    <property type="entry name" value="Divalent-metal-dependent TIM barrel enzymes"/>
    <property type="match status" value="1"/>
</dbReference>
<name>F2U8S5_SALR5</name>
<feature type="active site" description="Proton donor/acceptor" evidence="8">
    <location>
        <position position="239"/>
    </location>
</feature>
<dbReference type="PANTHER" id="PTHR43489">
    <property type="entry name" value="ISOMERASE"/>
    <property type="match status" value="1"/>
</dbReference>
<evidence type="ECO:0000313" key="11">
    <source>
        <dbReference type="Proteomes" id="UP000007799"/>
    </source>
</evidence>
<dbReference type="InterPro" id="IPR026040">
    <property type="entry name" value="HyI-like"/>
</dbReference>
<dbReference type="KEGG" id="sre:PTSG_04510"/>
<dbReference type="GO" id="GO:0008903">
    <property type="term" value="F:hydroxypyruvate isomerase activity"/>
    <property type="evidence" value="ECO:0007669"/>
    <property type="project" value="UniProtKB-EC"/>
</dbReference>
<protein>
    <recommendedName>
        <fullName evidence="5 7">Putative hydroxypyruvate isomerase</fullName>
        <ecNumber evidence="4 7">5.3.1.22</ecNumber>
    </recommendedName>
</protein>
<comment type="catalytic activity">
    <reaction evidence="1 7">
        <text>3-hydroxypyruvate = 2-hydroxy-3-oxopropanoate</text>
        <dbReference type="Rhea" id="RHEA:11952"/>
        <dbReference type="ChEBI" id="CHEBI:17180"/>
        <dbReference type="ChEBI" id="CHEBI:57978"/>
        <dbReference type="EC" id="5.3.1.22"/>
    </reaction>
</comment>
<dbReference type="GO" id="GO:0046487">
    <property type="term" value="P:glyoxylate metabolic process"/>
    <property type="evidence" value="ECO:0007669"/>
    <property type="project" value="TreeGrafter"/>
</dbReference>
<dbReference type="Pfam" id="PF01261">
    <property type="entry name" value="AP_endonuc_2"/>
    <property type="match status" value="1"/>
</dbReference>
<feature type="active site" description="Proton donor/acceptor" evidence="8">
    <location>
        <position position="144"/>
    </location>
</feature>
<keyword evidence="11" id="KW-1185">Reference proteome</keyword>
<evidence type="ECO:0000256" key="3">
    <source>
        <dbReference type="ARBA" id="ARBA00005962"/>
    </source>
</evidence>
<comment type="similarity">
    <text evidence="3 7">Belongs to the hyi family.</text>
</comment>
<dbReference type="AlphaFoldDB" id="F2U8S5"/>
<dbReference type="InParanoid" id="F2U8S5"/>
<evidence type="ECO:0000256" key="6">
    <source>
        <dbReference type="ARBA" id="ARBA00023235"/>
    </source>
</evidence>
<dbReference type="Proteomes" id="UP000007799">
    <property type="component" value="Unassembled WGS sequence"/>
</dbReference>
<evidence type="ECO:0000256" key="7">
    <source>
        <dbReference type="PIRNR" id="PIRNR006241"/>
    </source>
</evidence>
<proteinExistence type="inferred from homology"/>
<dbReference type="EMBL" id="GL832964">
    <property type="protein sequence ID" value="EGD72783.1"/>
    <property type="molecule type" value="Genomic_DNA"/>
</dbReference>
<evidence type="ECO:0000259" key="9">
    <source>
        <dbReference type="Pfam" id="PF01261"/>
    </source>
</evidence>
<dbReference type="OrthoDB" id="4214675at2759"/>
<dbReference type="InterPro" id="IPR013022">
    <property type="entry name" value="Xyl_isomerase-like_TIM-brl"/>
</dbReference>
<dbReference type="RefSeq" id="XP_004994606.1">
    <property type="nucleotide sequence ID" value="XM_004994549.1"/>
</dbReference>
<evidence type="ECO:0000256" key="8">
    <source>
        <dbReference type="PIRSR" id="PIRSR006241-50"/>
    </source>
</evidence>
<dbReference type="SUPFAM" id="SSF51658">
    <property type="entry name" value="Xylose isomerase-like"/>
    <property type="match status" value="1"/>
</dbReference>
<accession>F2U8S5</accession>
<dbReference type="STRING" id="946362.F2U8S5"/>
<feature type="domain" description="Xylose isomerase-like TIM barrel" evidence="9">
    <location>
        <begin position="22"/>
        <end position="252"/>
    </location>
</feature>
<dbReference type="InterPro" id="IPR036237">
    <property type="entry name" value="Xyl_isomerase-like_sf"/>
</dbReference>
<dbReference type="InterPro" id="IPR050417">
    <property type="entry name" value="Sugar_Epim/Isomerase"/>
</dbReference>
<evidence type="ECO:0000313" key="10">
    <source>
        <dbReference type="EMBL" id="EGD72783.1"/>
    </source>
</evidence>
<evidence type="ECO:0000256" key="5">
    <source>
        <dbReference type="ARBA" id="ARBA00017985"/>
    </source>
</evidence>
<dbReference type="FunFam" id="3.20.20.150:FF:000007">
    <property type="entry name" value="Hydroxypyruvate isomerase"/>
    <property type="match status" value="1"/>
</dbReference>